<keyword evidence="6 8" id="KW-0472">Membrane</keyword>
<dbReference type="InterPro" id="IPR029020">
    <property type="entry name" value="Ammonium/urea_transptr"/>
</dbReference>
<accession>A0A2P4XBY4</accession>
<evidence type="ECO:0000256" key="7">
    <source>
        <dbReference type="ARBA" id="ARBA00023177"/>
    </source>
</evidence>
<gene>
    <name evidence="11" type="ORF">PHPALM_27699</name>
</gene>
<dbReference type="InterPro" id="IPR024041">
    <property type="entry name" value="NH4_transpt_AmtB-like_dom"/>
</dbReference>
<keyword evidence="12" id="KW-1185">Reference proteome</keyword>
<evidence type="ECO:0000256" key="8">
    <source>
        <dbReference type="SAM" id="Phobius"/>
    </source>
</evidence>
<comment type="similarity">
    <text evidence="2">Belongs to the ammonia transporter channel (TC 1.A.11.2) family.</text>
</comment>
<evidence type="ECO:0000256" key="3">
    <source>
        <dbReference type="ARBA" id="ARBA00022448"/>
    </source>
</evidence>
<comment type="subcellular location">
    <subcellularLocation>
        <location evidence="1">Membrane</location>
        <topology evidence="1">Multi-pass membrane protein</topology>
    </subcellularLocation>
</comment>
<dbReference type="PANTHER" id="PTHR43029:SF10">
    <property type="entry name" value="AMMONIUM TRANSPORTER MEP2"/>
    <property type="match status" value="1"/>
</dbReference>
<dbReference type="AlphaFoldDB" id="A0A2P4XBY4"/>
<dbReference type="OrthoDB" id="534912at2759"/>
<evidence type="ECO:0000256" key="6">
    <source>
        <dbReference type="ARBA" id="ARBA00023136"/>
    </source>
</evidence>
<evidence type="ECO:0000256" key="4">
    <source>
        <dbReference type="ARBA" id="ARBA00022692"/>
    </source>
</evidence>
<dbReference type="Pfam" id="PF00909">
    <property type="entry name" value="Ammonium_transp"/>
    <property type="match status" value="1"/>
</dbReference>
<feature type="chain" id="PRO_5015125488" evidence="9">
    <location>
        <begin position="27"/>
        <end position="175"/>
    </location>
</feature>
<keyword evidence="4 8" id="KW-0812">Transmembrane</keyword>
<feature type="transmembrane region" description="Helical" evidence="8">
    <location>
        <begin position="52"/>
        <end position="73"/>
    </location>
</feature>
<dbReference type="InterPro" id="IPR001905">
    <property type="entry name" value="Ammonium_transpt"/>
</dbReference>
<feature type="domain" description="Ammonium transporter AmtB-like" evidence="10">
    <location>
        <begin position="52"/>
        <end position="175"/>
    </location>
</feature>
<dbReference type="GO" id="GO:0005886">
    <property type="term" value="C:plasma membrane"/>
    <property type="evidence" value="ECO:0007669"/>
    <property type="project" value="TreeGrafter"/>
</dbReference>
<organism evidence="11 12">
    <name type="scientific">Phytophthora palmivora</name>
    <dbReference type="NCBI Taxonomy" id="4796"/>
    <lineage>
        <taxon>Eukaryota</taxon>
        <taxon>Sar</taxon>
        <taxon>Stramenopiles</taxon>
        <taxon>Oomycota</taxon>
        <taxon>Peronosporomycetes</taxon>
        <taxon>Peronosporales</taxon>
        <taxon>Peronosporaceae</taxon>
        <taxon>Phytophthora</taxon>
    </lineage>
</organism>
<evidence type="ECO:0000313" key="12">
    <source>
        <dbReference type="Proteomes" id="UP000237271"/>
    </source>
</evidence>
<comment type="caution">
    <text evidence="11">The sequence shown here is derived from an EMBL/GenBank/DDBJ whole genome shotgun (WGS) entry which is preliminary data.</text>
</comment>
<dbReference type="SUPFAM" id="SSF111352">
    <property type="entry name" value="Ammonium transporter"/>
    <property type="match status" value="1"/>
</dbReference>
<dbReference type="PANTHER" id="PTHR43029">
    <property type="entry name" value="AMMONIUM TRANSPORTER MEP2"/>
    <property type="match status" value="1"/>
</dbReference>
<evidence type="ECO:0000256" key="1">
    <source>
        <dbReference type="ARBA" id="ARBA00004141"/>
    </source>
</evidence>
<dbReference type="EMBL" id="NCKW01015406">
    <property type="protein sequence ID" value="POM63064.1"/>
    <property type="molecule type" value="Genomic_DNA"/>
</dbReference>
<feature type="non-terminal residue" evidence="11">
    <location>
        <position position="175"/>
    </location>
</feature>
<dbReference type="Gene3D" id="1.10.3430.10">
    <property type="entry name" value="Ammonium transporter AmtB like domains"/>
    <property type="match status" value="1"/>
</dbReference>
<feature type="signal peptide" evidence="9">
    <location>
        <begin position="1"/>
        <end position="26"/>
    </location>
</feature>
<keyword evidence="7" id="KW-0924">Ammonia transport</keyword>
<evidence type="ECO:0000256" key="2">
    <source>
        <dbReference type="ARBA" id="ARBA00005887"/>
    </source>
</evidence>
<dbReference type="GO" id="GO:0008519">
    <property type="term" value="F:ammonium channel activity"/>
    <property type="evidence" value="ECO:0007669"/>
    <property type="project" value="InterPro"/>
</dbReference>
<proteinExistence type="inferred from homology"/>
<evidence type="ECO:0000256" key="5">
    <source>
        <dbReference type="ARBA" id="ARBA00022989"/>
    </source>
</evidence>
<keyword evidence="5 8" id="KW-1133">Transmembrane helix</keyword>
<name>A0A2P4XBY4_9STRA</name>
<evidence type="ECO:0000313" key="11">
    <source>
        <dbReference type="EMBL" id="POM63064.1"/>
    </source>
</evidence>
<evidence type="ECO:0000259" key="10">
    <source>
        <dbReference type="Pfam" id="PF00909"/>
    </source>
</evidence>
<protein>
    <submittedName>
        <fullName evidence="11">Ammonium transporter (Amt) Family</fullName>
    </submittedName>
</protein>
<keyword evidence="3" id="KW-0813">Transport</keyword>
<evidence type="ECO:0000256" key="9">
    <source>
        <dbReference type="SAM" id="SignalP"/>
    </source>
</evidence>
<sequence length="175" mass="18902">MLRLSSPRTTCMTLLVVALYRDSATGDCIGYKNQGEKAAADYDQTIDSGNTAWMLTASALVMIMTPGVAFFYAGLAGEEMASNTIMMSFVSMAMVTIQFWAFGYSAAFGTQGVFGWAGYNHVGETPSGTYGTGIPHIVYAFFQTQFAAITPAELSGGIVGRMKFGTYLIFIFLWT</sequence>
<dbReference type="Proteomes" id="UP000237271">
    <property type="component" value="Unassembled WGS sequence"/>
</dbReference>
<reference evidence="11 12" key="1">
    <citation type="journal article" date="2017" name="Genome Biol. Evol.">
        <title>Phytophthora megakarya and P. palmivora, closely related causal agents of cacao black pod rot, underwent increases in genome sizes and gene numbers by different mechanisms.</title>
        <authorList>
            <person name="Ali S.S."/>
            <person name="Shao J."/>
            <person name="Lary D.J."/>
            <person name="Kronmiller B."/>
            <person name="Shen D."/>
            <person name="Strem M.D."/>
            <person name="Amoako-Attah I."/>
            <person name="Akrofi A.Y."/>
            <person name="Begoude B.A."/>
            <person name="Ten Hoopen G.M."/>
            <person name="Coulibaly K."/>
            <person name="Kebe B.I."/>
            <person name="Melnick R.L."/>
            <person name="Guiltinan M.J."/>
            <person name="Tyler B.M."/>
            <person name="Meinhardt L.W."/>
            <person name="Bailey B.A."/>
        </authorList>
    </citation>
    <scope>NUCLEOTIDE SEQUENCE [LARGE SCALE GENOMIC DNA]</scope>
    <source>
        <strain evidence="12">sbr112.9</strain>
    </source>
</reference>
<keyword evidence="9" id="KW-0732">Signal</keyword>